<evidence type="ECO:0000313" key="2">
    <source>
        <dbReference type="EMBL" id="NER31071.1"/>
    </source>
</evidence>
<feature type="transmembrane region" description="Helical" evidence="1">
    <location>
        <begin position="107"/>
        <end position="127"/>
    </location>
</feature>
<keyword evidence="1" id="KW-0472">Membrane</keyword>
<dbReference type="Pfam" id="PF13347">
    <property type="entry name" value="MFS_2"/>
    <property type="match status" value="1"/>
</dbReference>
<organism evidence="2">
    <name type="scientific">Symploca sp. SIO1C4</name>
    <dbReference type="NCBI Taxonomy" id="2607765"/>
    <lineage>
        <taxon>Bacteria</taxon>
        <taxon>Bacillati</taxon>
        <taxon>Cyanobacteriota</taxon>
        <taxon>Cyanophyceae</taxon>
        <taxon>Coleofasciculales</taxon>
        <taxon>Coleofasciculaceae</taxon>
        <taxon>Symploca</taxon>
    </lineage>
</organism>
<gene>
    <name evidence="2" type="ORF">F6J89_26485</name>
</gene>
<protein>
    <submittedName>
        <fullName evidence="2">MFS transporter</fullName>
    </submittedName>
</protein>
<dbReference type="InterPro" id="IPR039672">
    <property type="entry name" value="MFS_2"/>
</dbReference>
<name>A0A6B3NNF4_9CYAN</name>
<dbReference type="InterPro" id="IPR036259">
    <property type="entry name" value="MFS_trans_sf"/>
</dbReference>
<feature type="transmembrane region" description="Helical" evidence="1">
    <location>
        <begin position="289"/>
        <end position="306"/>
    </location>
</feature>
<feature type="transmembrane region" description="Helical" evidence="1">
    <location>
        <begin position="147"/>
        <end position="167"/>
    </location>
</feature>
<dbReference type="CDD" id="cd17332">
    <property type="entry name" value="MFS_MelB_like"/>
    <property type="match status" value="1"/>
</dbReference>
<dbReference type="GO" id="GO:0005886">
    <property type="term" value="C:plasma membrane"/>
    <property type="evidence" value="ECO:0007669"/>
    <property type="project" value="TreeGrafter"/>
</dbReference>
<evidence type="ECO:0000256" key="1">
    <source>
        <dbReference type="SAM" id="Phobius"/>
    </source>
</evidence>
<sequence length="440" mass="49760">MYLKWQTIAVFVAPAIPISALGLPLLVYLPPFYAEEMGLGLSLVGTIFMITRFWDVFTDPVLGIISDKVKTRLGRRRHWIILSVPILMLSVYQVFMPHSPVSGTYLLWWMVVLYVGYTLLSISHMSWAAELSPHYDERSRVQGWREFALFFGMLTVLLLPALVEQIAKASDTLKVSAMGWFTIILLPITVAIAVRMVPEHPVPKQPKLGFGRAIRLLWHNQPLQRLLIADLLVGAAPGITGSLYLFFATHVLELAQWESLILLFYFIAGFISIPGWMRLSYRLEKHRTLAVAMIYASITLALMLLLKPGVLWLSVLSIMLNGFSSGAGAFLLRSMMADVTDHDNLESGVQRTGLYYALLTMTNKISYALAVGFTYPMLDWIGFEPSGTNTAQTIEALKYMFIFMPMPLMLLAAIIMWNFPLDSKRQRELRRLIDERDSSS</sequence>
<feature type="transmembrane region" description="Helical" evidence="1">
    <location>
        <begin position="259"/>
        <end position="277"/>
    </location>
</feature>
<proteinExistence type="predicted"/>
<feature type="transmembrane region" description="Helical" evidence="1">
    <location>
        <begin position="78"/>
        <end position="95"/>
    </location>
</feature>
<dbReference type="EMBL" id="JAAHFQ010000713">
    <property type="protein sequence ID" value="NER31071.1"/>
    <property type="molecule type" value="Genomic_DNA"/>
</dbReference>
<feature type="transmembrane region" description="Helical" evidence="1">
    <location>
        <begin position="226"/>
        <end position="247"/>
    </location>
</feature>
<dbReference type="SUPFAM" id="SSF103473">
    <property type="entry name" value="MFS general substrate transporter"/>
    <property type="match status" value="1"/>
</dbReference>
<dbReference type="AlphaFoldDB" id="A0A6B3NNF4"/>
<accession>A0A6B3NNF4</accession>
<dbReference type="PANTHER" id="PTHR11328:SF24">
    <property type="entry name" value="MAJOR FACILITATOR SUPERFAMILY (MFS) PROFILE DOMAIN-CONTAINING PROTEIN"/>
    <property type="match status" value="1"/>
</dbReference>
<dbReference type="PANTHER" id="PTHR11328">
    <property type="entry name" value="MAJOR FACILITATOR SUPERFAMILY DOMAIN-CONTAINING PROTEIN"/>
    <property type="match status" value="1"/>
</dbReference>
<feature type="transmembrane region" description="Helical" evidence="1">
    <location>
        <begin position="312"/>
        <end position="332"/>
    </location>
</feature>
<keyword evidence="1" id="KW-1133">Transmembrane helix</keyword>
<reference evidence="2" key="1">
    <citation type="submission" date="2019-11" db="EMBL/GenBank/DDBJ databases">
        <title>Genomic insights into an expanded diversity of filamentous marine cyanobacteria reveals the extraordinary biosynthetic potential of Moorea and Okeania.</title>
        <authorList>
            <person name="Ferreira Leao T."/>
            <person name="Wang M."/>
            <person name="Moss N."/>
            <person name="Da Silva R."/>
            <person name="Sanders J."/>
            <person name="Nurk S."/>
            <person name="Gurevich A."/>
            <person name="Humphrey G."/>
            <person name="Reher R."/>
            <person name="Zhu Q."/>
            <person name="Belda-Ferre P."/>
            <person name="Glukhov E."/>
            <person name="Rex R."/>
            <person name="Dorrestein P.C."/>
            <person name="Knight R."/>
            <person name="Pevzner P."/>
            <person name="Gerwick W.H."/>
            <person name="Gerwick L."/>
        </authorList>
    </citation>
    <scope>NUCLEOTIDE SEQUENCE</scope>
    <source>
        <strain evidence="2">SIO1C4</strain>
    </source>
</reference>
<dbReference type="Gene3D" id="1.20.1250.20">
    <property type="entry name" value="MFS general substrate transporter like domains"/>
    <property type="match status" value="2"/>
</dbReference>
<keyword evidence="1" id="KW-0812">Transmembrane</keyword>
<feature type="transmembrane region" description="Helical" evidence="1">
    <location>
        <begin position="179"/>
        <end position="197"/>
    </location>
</feature>
<dbReference type="GO" id="GO:0015293">
    <property type="term" value="F:symporter activity"/>
    <property type="evidence" value="ECO:0007669"/>
    <property type="project" value="InterPro"/>
</dbReference>
<feature type="transmembrane region" description="Helical" evidence="1">
    <location>
        <begin position="7"/>
        <end position="27"/>
    </location>
</feature>
<comment type="caution">
    <text evidence="2">The sequence shown here is derived from an EMBL/GenBank/DDBJ whole genome shotgun (WGS) entry which is preliminary data.</text>
</comment>
<feature type="transmembrane region" description="Helical" evidence="1">
    <location>
        <begin position="39"/>
        <end position="57"/>
    </location>
</feature>
<dbReference type="GO" id="GO:0008643">
    <property type="term" value="P:carbohydrate transport"/>
    <property type="evidence" value="ECO:0007669"/>
    <property type="project" value="InterPro"/>
</dbReference>
<feature type="transmembrane region" description="Helical" evidence="1">
    <location>
        <begin position="353"/>
        <end position="378"/>
    </location>
</feature>
<feature type="transmembrane region" description="Helical" evidence="1">
    <location>
        <begin position="398"/>
        <end position="421"/>
    </location>
</feature>